<keyword evidence="3 5" id="KW-1133">Transmembrane helix</keyword>
<evidence type="ECO:0000313" key="7">
    <source>
        <dbReference type="EMBL" id="QTR05992.1"/>
    </source>
</evidence>
<accession>A0A8T8I5A7</accession>
<evidence type="ECO:0000256" key="4">
    <source>
        <dbReference type="ARBA" id="ARBA00023136"/>
    </source>
</evidence>
<keyword evidence="2 5" id="KW-0812">Transmembrane</keyword>
<gene>
    <name evidence="7" type="ORF">J7S33_05345</name>
</gene>
<reference evidence="7" key="1">
    <citation type="submission" date="2021-04" db="EMBL/GenBank/DDBJ databases">
        <title>Saccharothrix algeriensis WGS.</title>
        <authorList>
            <person name="Stuskova K."/>
            <person name="Hakalova E."/>
            <person name="Tebbal A.B."/>
            <person name="Eichmeier A."/>
        </authorList>
    </citation>
    <scope>NUCLEOTIDE SEQUENCE</scope>
    <source>
        <strain evidence="7">NRRL B-24137</strain>
    </source>
</reference>
<dbReference type="Proteomes" id="UP000671828">
    <property type="component" value="Chromosome"/>
</dbReference>
<name>A0A8T8I5A7_9PSEU</name>
<feature type="transmembrane region" description="Helical" evidence="5">
    <location>
        <begin position="20"/>
        <end position="39"/>
    </location>
</feature>
<dbReference type="GO" id="GO:0005886">
    <property type="term" value="C:plasma membrane"/>
    <property type="evidence" value="ECO:0007669"/>
    <property type="project" value="InterPro"/>
</dbReference>
<keyword evidence="1" id="KW-1003">Cell membrane</keyword>
<evidence type="ECO:0000256" key="2">
    <source>
        <dbReference type="ARBA" id="ARBA00022692"/>
    </source>
</evidence>
<evidence type="ECO:0000256" key="3">
    <source>
        <dbReference type="ARBA" id="ARBA00022989"/>
    </source>
</evidence>
<dbReference type="EMBL" id="CP072788">
    <property type="protein sequence ID" value="QTR05992.1"/>
    <property type="molecule type" value="Genomic_DNA"/>
</dbReference>
<organism evidence="7 8">
    <name type="scientific">Saccharothrix algeriensis</name>
    <dbReference type="NCBI Taxonomy" id="173560"/>
    <lineage>
        <taxon>Bacteria</taxon>
        <taxon>Bacillati</taxon>
        <taxon>Actinomycetota</taxon>
        <taxon>Actinomycetes</taxon>
        <taxon>Pseudonocardiales</taxon>
        <taxon>Pseudonocardiaceae</taxon>
        <taxon>Saccharothrix</taxon>
    </lineage>
</organism>
<dbReference type="Pfam" id="PF06305">
    <property type="entry name" value="LapA_dom"/>
    <property type="match status" value="1"/>
</dbReference>
<proteinExistence type="predicted"/>
<keyword evidence="4 5" id="KW-0472">Membrane</keyword>
<evidence type="ECO:0000256" key="1">
    <source>
        <dbReference type="ARBA" id="ARBA00022475"/>
    </source>
</evidence>
<evidence type="ECO:0000256" key="5">
    <source>
        <dbReference type="SAM" id="Phobius"/>
    </source>
</evidence>
<protein>
    <submittedName>
        <fullName evidence="7">DUF1049 domain-containing protein</fullName>
    </submittedName>
</protein>
<dbReference type="AlphaFoldDB" id="A0A8T8I5A7"/>
<feature type="transmembrane region" description="Helical" evidence="5">
    <location>
        <begin position="59"/>
        <end position="81"/>
    </location>
</feature>
<feature type="domain" description="Lipopolysaccharide assembly protein A" evidence="6">
    <location>
        <begin position="39"/>
        <end position="90"/>
    </location>
</feature>
<sequence>MGPAPTPGHKPRPTRISGTWVAVVASIVVLIVLLVFILQNLTDATITFFGVSSTLPLGLALLFAAMGGAVVVALVGAARILQLRRQAKRELHRR</sequence>
<evidence type="ECO:0000313" key="8">
    <source>
        <dbReference type="Proteomes" id="UP000671828"/>
    </source>
</evidence>
<evidence type="ECO:0000259" key="6">
    <source>
        <dbReference type="Pfam" id="PF06305"/>
    </source>
</evidence>
<dbReference type="InterPro" id="IPR010445">
    <property type="entry name" value="LapA_dom"/>
</dbReference>